<dbReference type="PANTHER" id="PTHR35043:SF7">
    <property type="entry name" value="TRANSCRIPTION FACTOR DOMAIN-CONTAINING PROTEIN"/>
    <property type="match status" value="1"/>
</dbReference>
<dbReference type="InParanoid" id="A0A194XBE6"/>
<feature type="non-terminal residue" evidence="1">
    <location>
        <position position="1"/>
    </location>
</feature>
<organism evidence="1 2">
    <name type="scientific">Mollisia scopiformis</name>
    <name type="common">Conifer needle endophyte fungus</name>
    <name type="synonym">Phialocephala scopiformis</name>
    <dbReference type="NCBI Taxonomy" id="149040"/>
    <lineage>
        <taxon>Eukaryota</taxon>
        <taxon>Fungi</taxon>
        <taxon>Dikarya</taxon>
        <taxon>Ascomycota</taxon>
        <taxon>Pezizomycotina</taxon>
        <taxon>Leotiomycetes</taxon>
        <taxon>Helotiales</taxon>
        <taxon>Mollisiaceae</taxon>
        <taxon>Mollisia</taxon>
    </lineage>
</organism>
<accession>A0A194XBE6</accession>
<dbReference type="EMBL" id="KQ947415">
    <property type="protein sequence ID" value="KUJ17077.1"/>
    <property type="molecule type" value="Genomic_DNA"/>
</dbReference>
<evidence type="ECO:0000313" key="2">
    <source>
        <dbReference type="Proteomes" id="UP000070700"/>
    </source>
</evidence>
<sequence length="79" mass="8740">VNLTALRTDIAPAWVSSPGGRGTWEILYSCLFTLLLCVYTAIHMNVPPAGESKFAFWLRKTKWVAIAVFAPEIVVVNAF</sequence>
<proteinExistence type="predicted"/>
<evidence type="ECO:0000313" key="1">
    <source>
        <dbReference type="EMBL" id="KUJ17077.1"/>
    </source>
</evidence>
<dbReference type="KEGG" id="psco:LY89DRAFT_550286"/>
<name>A0A194XBE6_MOLSC</name>
<dbReference type="PANTHER" id="PTHR35043">
    <property type="entry name" value="TRANSCRIPTION FACTOR DOMAIN-CONTAINING PROTEIN"/>
    <property type="match status" value="1"/>
</dbReference>
<dbReference type="Proteomes" id="UP000070700">
    <property type="component" value="Unassembled WGS sequence"/>
</dbReference>
<dbReference type="RefSeq" id="XP_018071432.1">
    <property type="nucleotide sequence ID" value="XM_018208297.1"/>
</dbReference>
<keyword evidence="2" id="KW-1185">Reference proteome</keyword>
<dbReference type="OrthoDB" id="9451547at2759"/>
<feature type="non-terminal residue" evidence="1">
    <location>
        <position position="79"/>
    </location>
</feature>
<dbReference type="AlphaFoldDB" id="A0A194XBE6"/>
<protein>
    <submittedName>
        <fullName evidence="1">Uncharacterized protein</fullName>
    </submittedName>
</protein>
<reference evidence="1 2" key="1">
    <citation type="submission" date="2015-10" db="EMBL/GenBank/DDBJ databases">
        <title>Full genome of DAOMC 229536 Phialocephala scopiformis, a fungal endophyte of spruce producing the potent anti-insectan compound rugulosin.</title>
        <authorList>
            <consortium name="DOE Joint Genome Institute"/>
            <person name="Walker A.K."/>
            <person name="Frasz S.L."/>
            <person name="Seifert K.A."/>
            <person name="Miller J.D."/>
            <person name="Mondo S.J."/>
            <person name="Labutti K."/>
            <person name="Lipzen A."/>
            <person name="Dockter R."/>
            <person name="Kennedy M."/>
            <person name="Grigoriev I.V."/>
            <person name="Spatafora J.W."/>
        </authorList>
    </citation>
    <scope>NUCLEOTIDE SEQUENCE [LARGE SCALE GENOMIC DNA]</scope>
    <source>
        <strain evidence="1 2">CBS 120377</strain>
    </source>
</reference>
<dbReference type="GeneID" id="28818023"/>
<gene>
    <name evidence="1" type="ORF">LY89DRAFT_550286</name>
</gene>